<feature type="compositionally biased region" description="Low complexity" evidence="2">
    <location>
        <begin position="494"/>
        <end position="504"/>
    </location>
</feature>
<dbReference type="SUPFAM" id="SSF54695">
    <property type="entry name" value="POZ domain"/>
    <property type="match status" value="1"/>
</dbReference>
<dbReference type="InterPro" id="IPR011333">
    <property type="entry name" value="SKP1/BTB/POZ_sf"/>
</dbReference>
<accession>A0A1Y1IM44</accession>
<reference evidence="3 4" key="1">
    <citation type="journal article" date="2014" name="Nat. Commun.">
        <title>Klebsormidium flaccidum genome reveals primary factors for plant terrestrial adaptation.</title>
        <authorList>
            <person name="Hori K."/>
            <person name="Maruyama F."/>
            <person name="Fujisawa T."/>
            <person name="Togashi T."/>
            <person name="Yamamoto N."/>
            <person name="Seo M."/>
            <person name="Sato S."/>
            <person name="Yamada T."/>
            <person name="Mori H."/>
            <person name="Tajima N."/>
            <person name="Moriyama T."/>
            <person name="Ikeuchi M."/>
            <person name="Watanabe M."/>
            <person name="Wada H."/>
            <person name="Kobayashi K."/>
            <person name="Saito M."/>
            <person name="Masuda T."/>
            <person name="Sasaki-Sekimoto Y."/>
            <person name="Mashiguchi K."/>
            <person name="Awai K."/>
            <person name="Shimojima M."/>
            <person name="Masuda S."/>
            <person name="Iwai M."/>
            <person name="Nobusawa T."/>
            <person name="Narise T."/>
            <person name="Kondo S."/>
            <person name="Saito H."/>
            <person name="Sato R."/>
            <person name="Murakawa M."/>
            <person name="Ihara Y."/>
            <person name="Oshima-Yamada Y."/>
            <person name="Ohtaka K."/>
            <person name="Satoh M."/>
            <person name="Sonobe K."/>
            <person name="Ishii M."/>
            <person name="Ohtani R."/>
            <person name="Kanamori-Sato M."/>
            <person name="Honoki R."/>
            <person name="Miyazaki D."/>
            <person name="Mochizuki H."/>
            <person name="Umetsu J."/>
            <person name="Higashi K."/>
            <person name="Shibata D."/>
            <person name="Kamiya Y."/>
            <person name="Sato N."/>
            <person name="Nakamura Y."/>
            <person name="Tabata S."/>
            <person name="Ida S."/>
            <person name="Kurokawa K."/>
            <person name="Ohta H."/>
        </authorList>
    </citation>
    <scope>NUCLEOTIDE SEQUENCE [LARGE SCALE GENOMIC DNA]</scope>
    <source>
        <strain evidence="3 4">NIES-2285</strain>
    </source>
</reference>
<dbReference type="InterPro" id="IPR045890">
    <property type="entry name" value="POB1-like"/>
</dbReference>
<sequence>MRLHLKRLMHPRDERLNDVLGDVITSPPAWPAQHLLSHRHNLDGEVALVFDKGRHHHVPHPSSARVGSAANLFTATFQRQRDTTASSFSASLLAAEVASWRPPAVGAGCSHVGPKRGRLGFGLGGRPLGRPAVSAASKDEEGEAGSMHLTFAYGSAVTQFSDRRIRVRVVPDQEQAGRGEVGEAAAAGQDKGQGPEQGPPTTDAAEQHVAADLEMQPKPDHDPEGGGGYELPVSSLVLAARSPYFRQMLSSDWQESGSKDRPIEVALCQEGRNFPQAKNLFVIFTFRCSPTPDHYLQRRPSSRISSSIMYRRKIPAAVQDKEALCWLLQVADRFETPACVGQCVARLLSTAVTLPDAALYVALPQPLKTRPALRRLMDAVCALTGWSYDEVTRADSLAAMSFERMVELAHTLRGQGEHAEALLQLLLEWLRADAAARWNSFSVLLPLLEVPGHERIVPAGGGALPRAEQPRKARAPQVCPNKSGSAECGRRAGRPAGRAGSAGACRRACRSSPRTTSTETKWASVLNHANPSYRGYLHMLVYNGQR</sequence>
<evidence type="ECO:0000256" key="2">
    <source>
        <dbReference type="SAM" id="MobiDB-lite"/>
    </source>
</evidence>
<evidence type="ECO:0008006" key="5">
    <source>
        <dbReference type="Google" id="ProtNLM"/>
    </source>
</evidence>
<feature type="region of interest" description="Disordered" evidence="2">
    <location>
        <begin position="171"/>
        <end position="205"/>
    </location>
</feature>
<dbReference type="AlphaFoldDB" id="A0A1Y1IM44"/>
<protein>
    <recommendedName>
        <fullName evidence="5">BTB domain-containing protein</fullName>
    </recommendedName>
</protein>
<comment type="pathway">
    <text evidence="1">Protein modification; protein ubiquitination.</text>
</comment>
<proteinExistence type="predicted"/>
<name>A0A1Y1IM44_KLENI</name>
<evidence type="ECO:0000313" key="3">
    <source>
        <dbReference type="EMBL" id="GAQ90519.1"/>
    </source>
</evidence>
<feature type="region of interest" description="Disordered" evidence="2">
    <location>
        <begin position="462"/>
        <end position="504"/>
    </location>
</feature>
<dbReference type="Gene3D" id="3.30.710.10">
    <property type="entry name" value="Potassium Channel Kv1.1, Chain A"/>
    <property type="match status" value="1"/>
</dbReference>
<keyword evidence="4" id="KW-1185">Reference proteome</keyword>
<dbReference type="PANTHER" id="PTHR46336">
    <property type="entry name" value="OS02G0260700 PROTEIN"/>
    <property type="match status" value="1"/>
</dbReference>
<evidence type="ECO:0000313" key="4">
    <source>
        <dbReference type="Proteomes" id="UP000054558"/>
    </source>
</evidence>
<dbReference type="EMBL" id="DF237600">
    <property type="protein sequence ID" value="GAQ90519.1"/>
    <property type="molecule type" value="Genomic_DNA"/>
</dbReference>
<dbReference type="CDD" id="cd18186">
    <property type="entry name" value="BTB_POZ_ZBTB_KLHL-like"/>
    <property type="match status" value="1"/>
</dbReference>
<feature type="compositionally biased region" description="Basic and acidic residues" evidence="2">
    <location>
        <begin position="171"/>
        <end position="181"/>
    </location>
</feature>
<dbReference type="PANTHER" id="PTHR46336:SF3">
    <property type="entry name" value="BTB_POZ DOMAIN-CONTAINING PROTEIN POB1"/>
    <property type="match status" value="1"/>
</dbReference>
<dbReference type="Proteomes" id="UP000054558">
    <property type="component" value="Unassembled WGS sequence"/>
</dbReference>
<feature type="region of interest" description="Disordered" evidence="2">
    <location>
        <begin position="122"/>
        <end position="141"/>
    </location>
</feature>
<evidence type="ECO:0000256" key="1">
    <source>
        <dbReference type="ARBA" id="ARBA00004906"/>
    </source>
</evidence>
<dbReference type="OrthoDB" id="6359816at2759"/>
<gene>
    <name evidence="3" type="ORF">KFL_006510030</name>
</gene>
<organism evidence="3 4">
    <name type="scientific">Klebsormidium nitens</name>
    <name type="common">Green alga</name>
    <name type="synonym">Ulothrix nitens</name>
    <dbReference type="NCBI Taxonomy" id="105231"/>
    <lineage>
        <taxon>Eukaryota</taxon>
        <taxon>Viridiplantae</taxon>
        <taxon>Streptophyta</taxon>
        <taxon>Klebsormidiophyceae</taxon>
        <taxon>Klebsormidiales</taxon>
        <taxon>Klebsormidiaceae</taxon>
        <taxon>Klebsormidium</taxon>
    </lineage>
</organism>